<protein>
    <recommendedName>
        <fullName evidence="1">Glutamate 5-kinase</fullName>
        <ecNumber evidence="1">2.7.2.11</ecNumber>
    </recommendedName>
    <alternativeName>
        <fullName evidence="1">Gamma-glutamyl kinase</fullName>
        <shortName evidence="1">GK</shortName>
    </alternativeName>
</protein>
<dbReference type="GO" id="GO:0055129">
    <property type="term" value="P:L-proline biosynthetic process"/>
    <property type="evidence" value="ECO:0007669"/>
    <property type="project" value="UniProtKB-UniRule"/>
</dbReference>
<dbReference type="PROSITE" id="PS00902">
    <property type="entry name" value="GLUTAMATE_5_KINASE"/>
    <property type="match status" value="1"/>
</dbReference>
<dbReference type="InterPro" id="IPR001057">
    <property type="entry name" value="Glu/AcGlu_kinase"/>
</dbReference>
<organism evidence="2 3">
    <name type="scientific">Mycolicibacterium hassiacum (strain DSM 44199 / CIP 105218 / JCM 12690 / 3849)</name>
    <name type="common">Mycobacterium hassiacum</name>
    <dbReference type="NCBI Taxonomy" id="1122247"/>
    <lineage>
        <taxon>Bacteria</taxon>
        <taxon>Bacillati</taxon>
        <taxon>Actinomycetota</taxon>
        <taxon>Actinomycetes</taxon>
        <taxon>Mycobacteriales</taxon>
        <taxon>Mycobacteriaceae</taxon>
        <taxon>Mycolicibacterium</taxon>
    </lineage>
</organism>
<keyword evidence="1" id="KW-0641">Proline biosynthesis</keyword>
<dbReference type="InterPro" id="IPR019797">
    <property type="entry name" value="Glutamate_5-kinase_CS"/>
</dbReference>
<dbReference type="InterPro" id="IPR041739">
    <property type="entry name" value="G5K_ProB"/>
</dbReference>
<dbReference type="RefSeq" id="WP_005628754.1">
    <property type="nucleotide sequence ID" value="NZ_AMRA01000081.1"/>
</dbReference>
<feature type="binding site" evidence="1">
    <location>
        <position position="144"/>
    </location>
    <ligand>
        <name>substrate</name>
    </ligand>
</feature>
<keyword evidence="1 2" id="KW-0418">Kinase</keyword>
<dbReference type="CDD" id="cd04242">
    <property type="entry name" value="AAK_G5K_ProB"/>
    <property type="match status" value="1"/>
</dbReference>
<dbReference type="STRING" id="1122247.GCA_000379865_02527"/>
<dbReference type="SUPFAM" id="SSF53633">
    <property type="entry name" value="Carbamate kinase-like"/>
    <property type="match status" value="1"/>
</dbReference>
<dbReference type="EC" id="2.7.2.11" evidence="1"/>
<gene>
    <name evidence="1 2" type="primary">proB</name>
    <name evidence="2" type="ORF">C731_2916</name>
</gene>
<dbReference type="Gene3D" id="3.40.1160.10">
    <property type="entry name" value="Acetylglutamate kinase-like"/>
    <property type="match status" value="1"/>
</dbReference>
<comment type="catalytic activity">
    <reaction evidence="1">
        <text>L-glutamate + ATP = L-glutamyl 5-phosphate + ADP</text>
        <dbReference type="Rhea" id="RHEA:14877"/>
        <dbReference type="ChEBI" id="CHEBI:29985"/>
        <dbReference type="ChEBI" id="CHEBI:30616"/>
        <dbReference type="ChEBI" id="CHEBI:58274"/>
        <dbReference type="ChEBI" id="CHEBI:456216"/>
        <dbReference type="EC" id="2.7.2.11"/>
    </reaction>
</comment>
<evidence type="ECO:0000256" key="1">
    <source>
        <dbReference type="HAMAP-Rule" id="MF_00456"/>
    </source>
</evidence>
<dbReference type="PANTHER" id="PTHR43654">
    <property type="entry name" value="GLUTAMATE 5-KINASE"/>
    <property type="match status" value="1"/>
</dbReference>
<dbReference type="Pfam" id="PF01472">
    <property type="entry name" value="PUA"/>
    <property type="match status" value="1"/>
</dbReference>
<dbReference type="PANTHER" id="PTHR43654:SF1">
    <property type="entry name" value="ISOPENTENYL PHOSPHATE KINASE"/>
    <property type="match status" value="1"/>
</dbReference>
<dbReference type="OrthoDB" id="9804434at2"/>
<dbReference type="InterPro" id="IPR036393">
    <property type="entry name" value="AceGlu_kinase-like_sf"/>
</dbReference>
<dbReference type="Pfam" id="PF00696">
    <property type="entry name" value="AA_kinase"/>
    <property type="match status" value="1"/>
</dbReference>
<dbReference type="AlphaFoldDB" id="K5BJH0"/>
<keyword evidence="1" id="KW-0963">Cytoplasm</keyword>
<dbReference type="PATRIC" id="fig|1122247.3.peg.2800"/>
<dbReference type="InterPro" id="IPR011529">
    <property type="entry name" value="Glu_5kinase"/>
</dbReference>
<feature type="binding site" evidence="1">
    <location>
        <position position="57"/>
    </location>
    <ligand>
        <name>substrate</name>
    </ligand>
</feature>
<keyword evidence="1" id="KW-0067">ATP-binding</keyword>
<feature type="binding site" evidence="1">
    <location>
        <position position="17"/>
    </location>
    <ligand>
        <name>ATP</name>
        <dbReference type="ChEBI" id="CHEBI:30616"/>
    </ligand>
</feature>
<evidence type="ECO:0000313" key="2">
    <source>
        <dbReference type="EMBL" id="EKF23099.1"/>
    </source>
</evidence>
<dbReference type="Gene3D" id="2.30.130.10">
    <property type="entry name" value="PUA domain"/>
    <property type="match status" value="1"/>
</dbReference>
<dbReference type="GO" id="GO:0004349">
    <property type="term" value="F:glutamate 5-kinase activity"/>
    <property type="evidence" value="ECO:0007669"/>
    <property type="project" value="UniProtKB-UniRule"/>
</dbReference>
<dbReference type="InterPro" id="IPR036974">
    <property type="entry name" value="PUA_sf"/>
</dbReference>
<dbReference type="PRINTS" id="PR00474">
    <property type="entry name" value="GLU5KINASE"/>
</dbReference>
<evidence type="ECO:0000313" key="3">
    <source>
        <dbReference type="Proteomes" id="UP000006265"/>
    </source>
</evidence>
<feature type="binding site" evidence="1">
    <location>
        <begin position="220"/>
        <end position="226"/>
    </location>
    <ligand>
        <name>ATP</name>
        <dbReference type="ChEBI" id="CHEBI:30616"/>
    </ligand>
</feature>
<feature type="binding site" evidence="1">
    <location>
        <begin position="176"/>
        <end position="177"/>
    </location>
    <ligand>
        <name>ATP</name>
        <dbReference type="ChEBI" id="CHEBI:30616"/>
    </ligand>
</feature>
<keyword evidence="1" id="KW-0547">Nucleotide-binding</keyword>
<dbReference type="UniPathway" id="UPA00098">
    <property type="reaction ID" value="UER00359"/>
</dbReference>
<comment type="caution">
    <text evidence="2">The sequence shown here is derived from an EMBL/GenBank/DDBJ whole genome shotgun (WGS) entry which is preliminary data.</text>
</comment>
<dbReference type="CDD" id="cd21157">
    <property type="entry name" value="PUA_G5K"/>
    <property type="match status" value="1"/>
</dbReference>
<comment type="similarity">
    <text evidence="1">Belongs to the glutamate 5-kinase family.</text>
</comment>
<dbReference type="PROSITE" id="PS50890">
    <property type="entry name" value="PUA"/>
    <property type="match status" value="1"/>
</dbReference>
<proteinExistence type="inferred from homology"/>
<keyword evidence="3" id="KW-1185">Reference proteome</keyword>
<dbReference type="InterPro" id="IPR005715">
    <property type="entry name" value="Glu_5kinase/COase_Synthase"/>
</dbReference>
<dbReference type="InterPro" id="IPR015947">
    <property type="entry name" value="PUA-like_sf"/>
</dbReference>
<dbReference type="FunFam" id="3.40.1160.10:FF:000018">
    <property type="entry name" value="Glutamate 5-kinase"/>
    <property type="match status" value="1"/>
</dbReference>
<dbReference type="GO" id="GO:0005524">
    <property type="term" value="F:ATP binding"/>
    <property type="evidence" value="ECO:0007669"/>
    <property type="project" value="UniProtKB-KW"/>
</dbReference>
<dbReference type="NCBIfam" id="TIGR01027">
    <property type="entry name" value="proB"/>
    <property type="match status" value="1"/>
</dbReference>
<dbReference type="SMART" id="SM00359">
    <property type="entry name" value="PUA"/>
    <property type="match status" value="1"/>
</dbReference>
<dbReference type="eggNOG" id="COG0263">
    <property type="taxonomic scope" value="Bacteria"/>
</dbReference>
<comment type="subcellular location">
    <subcellularLocation>
        <location evidence="1">Cytoplasm</location>
    </subcellularLocation>
</comment>
<dbReference type="GO" id="GO:0003723">
    <property type="term" value="F:RNA binding"/>
    <property type="evidence" value="ECO:0007669"/>
    <property type="project" value="InterPro"/>
</dbReference>
<name>K5BJH0_MYCHD</name>
<feature type="binding site" evidence="1">
    <location>
        <position position="156"/>
    </location>
    <ligand>
        <name>substrate</name>
    </ligand>
</feature>
<dbReference type="EMBL" id="AMRA01000081">
    <property type="protein sequence ID" value="EKF23099.1"/>
    <property type="molecule type" value="Genomic_DNA"/>
</dbReference>
<dbReference type="GO" id="GO:0005829">
    <property type="term" value="C:cytosol"/>
    <property type="evidence" value="ECO:0007669"/>
    <property type="project" value="TreeGrafter"/>
</dbReference>
<reference evidence="2 3" key="1">
    <citation type="journal article" date="2012" name="J. Bacteriol.">
        <title>Genome sequence of Mycobacterium hassiacum DSM 44199, a rare source of heat-stable mycobacterial proteins.</title>
        <authorList>
            <person name="Tiago I."/>
            <person name="Maranha A."/>
            <person name="Mendes V."/>
            <person name="Alarico S."/>
            <person name="Moynihan P.J."/>
            <person name="Clarke A.J."/>
            <person name="Macedo-Ribeiro S."/>
            <person name="Pereira P.J."/>
            <person name="Empadinhas N."/>
        </authorList>
    </citation>
    <scope>NUCLEOTIDE SEQUENCE [LARGE SCALE GENOMIC DNA]</scope>
    <source>
        <strain evidence="3">DSM 44199 / CIP 105218 / JCM 12690 / 3849</strain>
    </source>
</reference>
<sequence>MSAYRQAIRTARSVVVKIGTAALTTPKGVFDTNRLAELAEAIERRMRAGSDVVIVSSGAIAAGIEPLKLSKRPTDLATKQAAASVGQVALINAWSTAFARYNRTVGQVLLTAHDISMRVQHTNAQRTLDRLRALHAVAIVNENDTVATNEIRFGDNDRLSALVAHLVGADALILLSDIDGLYDGDPRKAPKDKPARFIPEVRGPEDLDGVIAGRGSRLGTGGMISKLSSALLAADAGVPVLLAAASDAATALTDASVGTVFAPRPKRMSARKFWVRYAAEASGVLTLDEGAVRAVVHQRRSLLPAGITAVSGRFYGGDVVELRGPDGTMVARGVVAYDHTELSTMLGRSTSELPAELRRAVVHADDLVPAIPRRTRAARAAQ</sequence>
<dbReference type="SUPFAM" id="SSF88697">
    <property type="entry name" value="PUA domain-like"/>
    <property type="match status" value="1"/>
</dbReference>
<accession>K5BJH0</accession>
<keyword evidence="1" id="KW-0028">Amino-acid biosynthesis</keyword>
<dbReference type="Proteomes" id="UP000006265">
    <property type="component" value="Unassembled WGS sequence"/>
</dbReference>
<dbReference type="InterPro" id="IPR002478">
    <property type="entry name" value="PUA"/>
</dbReference>
<comment type="pathway">
    <text evidence="1">Amino-acid biosynthesis; L-proline biosynthesis; L-glutamate 5-semialdehyde from L-glutamate: step 1/2.</text>
</comment>
<dbReference type="HAMAP" id="MF_00456">
    <property type="entry name" value="ProB"/>
    <property type="match status" value="1"/>
</dbReference>
<keyword evidence="1 2" id="KW-0808">Transferase</keyword>
<dbReference type="InterPro" id="IPR001048">
    <property type="entry name" value="Asp/Glu/Uridylate_kinase"/>
</dbReference>
<dbReference type="PIRSF" id="PIRSF000729">
    <property type="entry name" value="GK"/>
    <property type="match status" value="1"/>
</dbReference>
<comment type="function">
    <text evidence="1">Catalyzes the transfer of a phosphate group to glutamate to form L-glutamate 5-phosphate.</text>
</comment>